<gene>
    <name evidence="3" type="primary">20198378</name>
    <name evidence="2" type="ORF">HELRODRAFT_159593</name>
</gene>
<dbReference type="PANTHER" id="PTHR13217">
    <property type="entry name" value="PLECKSTRIN HOMOLOGY DOMAIN-CONTAINING FAMILY G MEMBER 7"/>
    <property type="match status" value="1"/>
</dbReference>
<organism evidence="3 4">
    <name type="scientific">Helobdella robusta</name>
    <name type="common">Californian leech</name>
    <dbReference type="NCBI Taxonomy" id="6412"/>
    <lineage>
        <taxon>Eukaryota</taxon>
        <taxon>Metazoa</taxon>
        <taxon>Spiralia</taxon>
        <taxon>Lophotrochozoa</taxon>
        <taxon>Annelida</taxon>
        <taxon>Clitellata</taxon>
        <taxon>Hirudinea</taxon>
        <taxon>Rhynchobdellida</taxon>
        <taxon>Glossiphoniidae</taxon>
        <taxon>Helobdella</taxon>
    </lineage>
</organism>
<dbReference type="InterPro" id="IPR000219">
    <property type="entry name" value="DH_dom"/>
</dbReference>
<dbReference type="PROSITE" id="PS50010">
    <property type="entry name" value="DH_2"/>
    <property type="match status" value="1"/>
</dbReference>
<dbReference type="EMBL" id="AMQM01000279">
    <property type="status" value="NOT_ANNOTATED_CDS"/>
    <property type="molecule type" value="Genomic_DNA"/>
</dbReference>
<evidence type="ECO:0000259" key="1">
    <source>
        <dbReference type="PROSITE" id="PS50010"/>
    </source>
</evidence>
<dbReference type="Gene3D" id="2.30.29.30">
    <property type="entry name" value="Pleckstrin-homology domain (PH domain)/Phosphotyrosine-binding domain (PTB)"/>
    <property type="match status" value="1"/>
</dbReference>
<dbReference type="Pfam" id="PF00621">
    <property type="entry name" value="RhoGEF"/>
    <property type="match status" value="1"/>
</dbReference>
<keyword evidence="4" id="KW-1185">Reference proteome</keyword>
<dbReference type="InParanoid" id="T1EP78"/>
<reference evidence="4" key="1">
    <citation type="submission" date="2012-12" db="EMBL/GenBank/DDBJ databases">
        <authorList>
            <person name="Hellsten U."/>
            <person name="Grimwood J."/>
            <person name="Chapman J.A."/>
            <person name="Shapiro H."/>
            <person name="Aerts A."/>
            <person name="Otillar R.P."/>
            <person name="Terry A.Y."/>
            <person name="Boore J.L."/>
            <person name="Simakov O."/>
            <person name="Marletaz F."/>
            <person name="Cho S.-J."/>
            <person name="Edsinger-Gonzales E."/>
            <person name="Havlak P."/>
            <person name="Kuo D.-H."/>
            <person name="Larsson T."/>
            <person name="Lv J."/>
            <person name="Arendt D."/>
            <person name="Savage R."/>
            <person name="Osoegawa K."/>
            <person name="de Jong P."/>
            <person name="Lindberg D.R."/>
            <person name="Seaver E.C."/>
            <person name="Weisblat D.A."/>
            <person name="Putnam N.H."/>
            <person name="Grigoriev I.V."/>
            <person name="Rokhsar D.S."/>
        </authorList>
    </citation>
    <scope>NUCLEOTIDE SEQUENCE</scope>
</reference>
<dbReference type="CTD" id="20198378"/>
<dbReference type="HOGENOM" id="CLU_850656_0_0_1"/>
<dbReference type="InterPro" id="IPR011993">
    <property type="entry name" value="PH-like_dom_sf"/>
</dbReference>
<proteinExistence type="predicted"/>
<sequence length="327" mass="38809">MEPLKAVQVEGHLMNAEPRELFGNLDEVCLVTHTFCTEFIEMLLMEATETEVGQTIVLLKALSRFCQLTRDGEVYHEYCLNYSKAIVCLEQLRKSEDFVRFEKWCIRDPRCHRLHLTDLLISPMQHCTKVPLLLSNIIKYTNDDEDKRVIRMTSQKLEASLKNLEAKMTWLKNFERMQEIQRQVIWLPITELEPKSYIPEFIRPLLNHQPCERLLANPTRQLVHEGPVCLLEVSKTVDMYMFLFDDILLLTKIKKEVARQQRGDVIVFLLEDWWNETRACKLDFGNFLSRERVCVGWDYFKKNCKKNIHILELKGFFEHFELIHDKN</sequence>
<dbReference type="SUPFAM" id="SSF48065">
    <property type="entry name" value="DBL homology domain (DH-domain)"/>
    <property type="match status" value="1"/>
</dbReference>
<dbReference type="GO" id="GO:0005085">
    <property type="term" value="F:guanyl-nucleotide exchange factor activity"/>
    <property type="evidence" value="ECO:0007669"/>
    <property type="project" value="InterPro"/>
</dbReference>
<evidence type="ECO:0000313" key="3">
    <source>
        <dbReference type="EnsemblMetazoa" id="HelroP159593"/>
    </source>
</evidence>
<dbReference type="InterPro" id="IPR035899">
    <property type="entry name" value="DBL_dom_sf"/>
</dbReference>
<dbReference type="PANTHER" id="PTHR13217:SF6">
    <property type="entry name" value="PLECKSTRIN HOMOLOGY DOMAIN-CONTAINING FAMILY G MEMBER 7"/>
    <property type="match status" value="1"/>
</dbReference>
<dbReference type="EnsemblMetazoa" id="HelroT159593">
    <property type="protein sequence ID" value="HelroP159593"/>
    <property type="gene ID" value="HelroG159593"/>
</dbReference>
<dbReference type="AlphaFoldDB" id="T1EP78"/>
<reference evidence="2 4" key="2">
    <citation type="journal article" date="2013" name="Nature">
        <title>Insights into bilaterian evolution from three spiralian genomes.</title>
        <authorList>
            <person name="Simakov O."/>
            <person name="Marletaz F."/>
            <person name="Cho S.J."/>
            <person name="Edsinger-Gonzales E."/>
            <person name="Havlak P."/>
            <person name="Hellsten U."/>
            <person name="Kuo D.H."/>
            <person name="Larsson T."/>
            <person name="Lv J."/>
            <person name="Arendt D."/>
            <person name="Savage R."/>
            <person name="Osoegawa K."/>
            <person name="de Jong P."/>
            <person name="Grimwood J."/>
            <person name="Chapman J.A."/>
            <person name="Shapiro H."/>
            <person name="Aerts A."/>
            <person name="Otillar R.P."/>
            <person name="Terry A.Y."/>
            <person name="Boore J.L."/>
            <person name="Grigoriev I.V."/>
            <person name="Lindberg D.R."/>
            <person name="Seaver E.C."/>
            <person name="Weisblat D.A."/>
            <person name="Putnam N.H."/>
            <person name="Rokhsar D.S."/>
        </authorList>
    </citation>
    <scope>NUCLEOTIDE SEQUENCE</scope>
</reference>
<dbReference type="EMBL" id="KB095811">
    <property type="protein sequence ID" value="ESO12999.1"/>
    <property type="molecule type" value="Genomic_DNA"/>
</dbReference>
<dbReference type="OMA" id="GNLCQTH"/>
<dbReference type="SMART" id="SM00325">
    <property type="entry name" value="RhoGEF"/>
    <property type="match status" value="1"/>
</dbReference>
<dbReference type="GO" id="GO:0007266">
    <property type="term" value="P:Rho protein signal transduction"/>
    <property type="evidence" value="ECO:0000318"/>
    <property type="project" value="GO_Central"/>
</dbReference>
<protein>
    <recommendedName>
        <fullName evidence="1">DH domain-containing protein</fullName>
    </recommendedName>
</protein>
<dbReference type="KEGG" id="hro:HELRODRAFT_159593"/>
<accession>T1EP78</accession>
<dbReference type="Proteomes" id="UP000015101">
    <property type="component" value="Unassembled WGS sequence"/>
</dbReference>
<dbReference type="RefSeq" id="XP_009009719.1">
    <property type="nucleotide sequence ID" value="XM_009011471.1"/>
</dbReference>
<name>T1EP78_HELRO</name>
<dbReference type="InterPro" id="IPR040181">
    <property type="entry name" value="PKHG5/7"/>
</dbReference>
<reference evidence="3" key="3">
    <citation type="submission" date="2015-06" db="UniProtKB">
        <authorList>
            <consortium name="EnsemblMetazoa"/>
        </authorList>
    </citation>
    <scope>IDENTIFICATION</scope>
</reference>
<dbReference type="OrthoDB" id="5585231at2759"/>
<dbReference type="eggNOG" id="KOG3521">
    <property type="taxonomic scope" value="Eukaryota"/>
</dbReference>
<dbReference type="GeneID" id="20198378"/>
<dbReference type="Gene3D" id="1.20.900.10">
    <property type="entry name" value="Dbl homology (DH) domain"/>
    <property type="match status" value="1"/>
</dbReference>
<dbReference type="STRING" id="6412.T1EP78"/>
<feature type="domain" description="DH" evidence="1">
    <location>
        <begin position="1"/>
        <end position="167"/>
    </location>
</feature>
<dbReference type="SUPFAM" id="SSF50729">
    <property type="entry name" value="PH domain-like"/>
    <property type="match status" value="1"/>
</dbReference>
<evidence type="ECO:0000313" key="2">
    <source>
        <dbReference type="EMBL" id="ESO12999.1"/>
    </source>
</evidence>
<evidence type="ECO:0000313" key="4">
    <source>
        <dbReference type="Proteomes" id="UP000015101"/>
    </source>
</evidence>